<protein>
    <submittedName>
        <fullName evidence="1">Uncharacterized protein</fullName>
    </submittedName>
</protein>
<evidence type="ECO:0000313" key="1">
    <source>
        <dbReference type="EMBL" id="AVO23655.1"/>
    </source>
</evidence>
<sequence length="195" mass="21617">MKTYSIQGETLTVAQIAERLNVVKATAANRLSLLDPPLTWDKLRVAASNTSCTVRPWTTAEERTARAAYLVGGSELAVKILPHRTRQAVQSRAREKRWKRWTRIEPGTQASIAVALALEGPTTSYDLSVLIDRETTHASAVLANLHRRGVLDREARTLTESWASNAVSHQVQYAYSASAQYREAMDALRAVGYEP</sequence>
<keyword evidence="2" id="KW-1185">Reference proteome</keyword>
<name>A0A3S7HHH3_9CAUD</name>
<dbReference type="Proteomes" id="UP000289438">
    <property type="component" value="Segment"/>
</dbReference>
<accession>A0A3S7HHH3</accession>
<evidence type="ECO:0000313" key="2">
    <source>
        <dbReference type="Proteomes" id="UP000289438"/>
    </source>
</evidence>
<organism evidence="1 2">
    <name type="scientific">Xanthomonas phage XPP1</name>
    <dbReference type="NCBI Taxonomy" id="2099853"/>
    <lineage>
        <taxon>Viruses</taxon>
        <taxon>Duplodnaviria</taxon>
        <taxon>Heunggongvirae</taxon>
        <taxon>Uroviricota</taxon>
        <taxon>Caudoviricetes</taxon>
        <taxon>Kantovirinae</taxon>
        <taxon>Tsukubavirus</taxon>
        <taxon>Tsukubavirus XPP1</taxon>
    </lineage>
</organism>
<reference evidence="1 2" key="1">
    <citation type="submission" date="2018-02" db="EMBL/GenBank/DDBJ databases">
        <title>Isolation, characterization and comparative genomics of Xanthomonas oryzae pv. oryzae bacteriophages.</title>
        <authorList>
            <person name="Varga I."/>
            <person name="Molnar J."/>
            <person name="Gazdag A."/>
            <person name="Szucs D."/>
            <person name="Doffkay Z."/>
            <person name="Valappil S.K."/>
            <person name="Papp S."/>
            <person name="Pinter R."/>
            <person name="Vera Cruz C.M."/>
            <person name="Ricardo O."/>
            <person name="Vizi T."/>
            <person name="Schneider G."/>
            <person name="Rakhely G."/>
            <person name="Kovacs T."/>
        </authorList>
    </citation>
    <scope>NUCLEOTIDE SEQUENCE [LARGE SCALE GENOMIC DNA]</scope>
</reference>
<dbReference type="RefSeq" id="YP_010052421.1">
    <property type="nucleotide sequence ID" value="NC_054458.1"/>
</dbReference>
<dbReference type="KEGG" id="vg:64408790"/>
<dbReference type="EMBL" id="MG944227">
    <property type="protein sequence ID" value="AVO23655.1"/>
    <property type="molecule type" value="Genomic_DNA"/>
</dbReference>
<dbReference type="GeneID" id="64408790"/>
<proteinExistence type="predicted"/>